<feature type="transmembrane region" description="Helical" evidence="5">
    <location>
        <begin position="387"/>
        <end position="408"/>
    </location>
</feature>
<accession>A0AAU7ZJ92</accession>
<feature type="domain" description="O-antigen ligase-related" evidence="6">
    <location>
        <begin position="199"/>
        <end position="360"/>
    </location>
</feature>
<dbReference type="PANTHER" id="PTHR37422">
    <property type="entry name" value="TEICHURONIC ACID BIOSYNTHESIS PROTEIN TUAE"/>
    <property type="match status" value="1"/>
</dbReference>
<feature type="transmembrane region" description="Helical" evidence="5">
    <location>
        <begin position="356"/>
        <end position="375"/>
    </location>
</feature>
<dbReference type="EMBL" id="CP132942">
    <property type="protein sequence ID" value="XCB31132.1"/>
    <property type="molecule type" value="Genomic_DNA"/>
</dbReference>
<evidence type="ECO:0000256" key="5">
    <source>
        <dbReference type="SAM" id="Phobius"/>
    </source>
</evidence>
<reference evidence="7" key="1">
    <citation type="submission" date="2023-08" db="EMBL/GenBank/DDBJ databases">
        <authorList>
            <person name="Messyasz A."/>
            <person name="Mannisto M.K."/>
            <person name="Kerkhof L.J."/>
            <person name="Haggblom M."/>
        </authorList>
    </citation>
    <scope>NUCLEOTIDE SEQUENCE</scope>
    <source>
        <strain evidence="7">X5P6</strain>
    </source>
</reference>
<reference evidence="7" key="2">
    <citation type="journal article" date="2024" name="Environ. Microbiol.">
        <title>Genome analysis and description of Tunturibacter gen. nov. expands the diversity of Terriglobia in tundra soils.</title>
        <authorList>
            <person name="Messyasz A."/>
            <person name="Mannisto M.K."/>
            <person name="Kerkhof L.J."/>
            <person name="Haggblom M.M."/>
        </authorList>
    </citation>
    <scope>NUCLEOTIDE SEQUENCE</scope>
    <source>
        <strain evidence="7">X5P6</strain>
    </source>
</reference>
<sequence length="463" mass="51454">MYRFWLKMLAGLLFGYMLLDRGFAHFGVPPVYVGELVLLPGILMALVPGAIMPALRTPLGLLYVVFALFNLGCALPYLGRYGVDTVRDSAIWIYGIFFLLASSLLIRRPKMLMRIPITYGRFLVWYTPMLCALMMARFLLHADDETEGGTRLFSIKMGDMGAHLAGVFAFLLLSLDLLWQRSDAKPRASVRYLITATGALAAFVFVSSVNRGGMLSVMIAVFFVALLARKISWGRAGIVLGIAVVGVLIIFGAAGAKVHISAARTLSLDQIETNISSVFNPQGSSNTATSNTAKWRLDWWKKIVGYTFGGSYFWTGKGYGVNLADSDGFQLGKEDVLRAPHNSSMTLLARSGVPGFTLWVALLLTFAFQMIRLVLHAQRHDRPVWSRIALWCFVYWLAMIVDSCFDVALEGPQLGIWFWSLTGFGVALQTVYKERFAYPEHIRVANFAPDNDWSRVPTQPLAQ</sequence>
<keyword evidence="7" id="KW-0436">Ligase</keyword>
<feature type="transmembrane region" description="Helical" evidence="5">
    <location>
        <begin position="190"/>
        <end position="206"/>
    </location>
</feature>
<dbReference type="GO" id="GO:0016020">
    <property type="term" value="C:membrane"/>
    <property type="evidence" value="ECO:0007669"/>
    <property type="project" value="UniProtKB-SubCell"/>
</dbReference>
<dbReference type="RefSeq" id="WP_353061975.1">
    <property type="nucleotide sequence ID" value="NZ_CP132942.1"/>
</dbReference>
<dbReference type="InterPro" id="IPR007016">
    <property type="entry name" value="O-antigen_ligase-rel_domated"/>
</dbReference>
<feature type="transmembrane region" description="Helical" evidence="5">
    <location>
        <begin position="236"/>
        <end position="256"/>
    </location>
</feature>
<evidence type="ECO:0000313" key="7">
    <source>
        <dbReference type="EMBL" id="XCB31132.1"/>
    </source>
</evidence>
<feature type="transmembrane region" description="Helical" evidence="5">
    <location>
        <begin position="90"/>
        <end position="107"/>
    </location>
</feature>
<dbReference type="AlphaFoldDB" id="A0AAU7ZJ92"/>
<evidence type="ECO:0000256" key="2">
    <source>
        <dbReference type="ARBA" id="ARBA00022692"/>
    </source>
</evidence>
<feature type="transmembrane region" description="Helical" evidence="5">
    <location>
        <begin position="119"/>
        <end position="140"/>
    </location>
</feature>
<dbReference type="GO" id="GO:0016874">
    <property type="term" value="F:ligase activity"/>
    <property type="evidence" value="ECO:0007669"/>
    <property type="project" value="UniProtKB-KW"/>
</dbReference>
<evidence type="ECO:0000256" key="1">
    <source>
        <dbReference type="ARBA" id="ARBA00004141"/>
    </source>
</evidence>
<protein>
    <submittedName>
        <fullName evidence="7">O-antigen ligase family protein</fullName>
    </submittedName>
</protein>
<evidence type="ECO:0000259" key="6">
    <source>
        <dbReference type="Pfam" id="PF04932"/>
    </source>
</evidence>
<evidence type="ECO:0000256" key="3">
    <source>
        <dbReference type="ARBA" id="ARBA00022989"/>
    </source>
</evidence>
<gene>
    <name evidence="7" type="ORF">RBB77_11730</name>
</gene>
<dbReference type="KEGG" id="tpsc:RBB77_11730"/>
<proteinExistence type="predicted"/>
<dbReference type="InterPro" id="IPR051533">
    <property type="entry name" value="WaaL-like"/>
</dbReference>
<dbReference type="Pfam" id="PF04932">
    <property type="entry name" value="Wzy_C"/>
    <property type="match status" value="1"/>
</dbReference>
<dbReference type="PANTHER" id="PTHR37422:SF23">
    <property type="entry name" value="TEICHURONIC ACID BIOSYNTHESIS PROTEIN TUAE"/>
    <property type="match status" value="1"/>
</dbReference>
<keyword evidence="3 5" id="KW-1133">Transmembrane helix</keyword>
<evidence type="ECO:0000256" key="4">
    <source>
        <dbReference type="ARBA" id="ARBA00023136"/>
    </source>
</evidence>
<name>A0AAU7ZJ92_9BACT</name>
<keyword evidence="2 5" id="KW-0812">Transmembrane</keyword>
<feature type="transmembrane region" description="Helical" evidence="5">
    <location>
        <begin position="34"/>
        <end position="52"/>
    </location>
</feature>
<organism evidence="7">
    <name type="scientific">Tunturiibacter psychrotolerans</name>
    <dbReference type="NCBI Taxonomy" id="3069686"/>
    <lineage>
        <taxon>Bacteria</taxon>
        <taxon>Pseudomonadati</taxon>
        <taxon>Acidobacteriota</taxon>
        <taxon>Terriglobia</taxon>
        <taxon>Terriglobales</taxon>
        <taxon>Acidobacteriaceae</taxon>
        <taxon>Tunturiibacter</taxon>
    </lineage>
</organism>
<comment type="subcellular location">
    <subcellularLocation>
        <location evidence="1">Membrane</location>
        <topology evidence="1">Multi-pass membrane protein</topology>
    </subcellularLocation>
</comment>
<feature type="transmembrane region" description="Helical" evidence="5">
    <location>
        <begin position="59"/>
        <end position="78"/>
    </location>
</feature>
<feature type="transmembrane region" description="Helical" evidence="5">
    <location>
        <begin position="212"/>
        <end position="229"/>
    </location>
</feature>
<feature type="transmembrane region" description="Helical" evidence="5">
    <location>
        <begin position="160"/>
        <end position="178"/>
    </location>
</feature>
<feature type="transmembrane region" description="Helical" evidence="5">
    <location>
        <begin position="414"/>
        <end position="432"/>
    </location>
</feature>
<keyword evidence="4 5" id="KW-0472">Membrane</keyword>